<dbReference type="Proteomes" id="UP000245622">
    <property type="component" value="Chromosome 1"/>
</dbReference>
<name>A0A1V1HZY4_9FIRM</name>
<feature type="transmembrane region" description="Helical" evidence="1">
    <location>
        <begin position="123"/>
        <end position="147"/>
    </location>
</feature>
<protein>
    <submittedName>
        <fullName evidence="2">Predicted membrane protein (DUF2238)</fullName>
    </submittedName>
</protein>
<sequence length="185" mass="21648">MVYYETKKINYFDTVICIIYIISIGYFLFNKDYKNVGLPTIAFIINLILRWVYSKNFLILDSSLYIVGSLFILFCLVFGSSFRLYDSIKHYDDFLHFWSGFITIKIGFNIIKIVEISNFTNKLLIVILLFFFAMGFASVCEIIEYSLDTLFKMNTQQGGLTDTMHDMIDALFGSIIMIIYYIKKI</sequence>
<evidence type="ECO:0000256" key="1">
    <source>
        <dbReference type="SAM" id="Phobius"/>
    </source>
</evidence>
<evidence type="ECO:0000313" key="3">
    <source>
        <dbReference type="Proteomes" id="UP000245622"/>
    </source>
</evidence>
<gene>
    <name evidence="2" type="ORF">CRIB_686</name>
</gene>
<evidence type="ECO:0000313" key="2">
    <source>
        <dbReference type="EMBL" id="CED93439.1"/>
    </source>
</evidence>
<feature type="transmembrane region" description="Helical" evidence="1">
    <location>
        <begin position="94"/>
        <end position="111"/>
    </location>
</feature>
<feature type="transmembrane region" description="Helical" evidence="1">
    <location>
        <begin position="12"/>
        <end position="29"/>
    </location>
</feature>
<dbReference type="GeneID" id="82204866"/>
<feature type="transmembrane region" description="Helical" evidence="1">
    <location>
        <begin position="167"/>
        <end position="182"/>
    </location>
</feature>
<feature type="transmembrane region" description="Helical" evidence="1">
    <location>
        <begin position="35"/>
        <end position="52"/>
    </location>
</feature>
<keyword evidence="3" id="KW-1185">Reference proteome</keyword>
<keyword evidence="1" id="KW-0812">Transmembrane</keyword>
<keyword evidence="1" id="KW-1133">Transmembrane helix</keyword>
<dbReference type="EMBL" id="LN555523">
    <property type="protein sequence ID" value="CED93439.1"/>
    <property type="molecule type" value="Genomic_DNA"/>
</dbReference>
<organism evidence="2 3">
    <name type="scientific">Romboutsia ilealis</name>
    <dbReference type="NCBI Taxonomy" id="1115758"/>
    <lineage>
        <taxon>Bacteria</taxon>
        <taxon>Bacillati</taxon>
        <taxon>Bacillota</taxon>
        <taxon>Clostridia</taxon>
        <taxon>Peptostreptococcales</taxon>
        <taxon>Peptostreptococcaceae</taxon>
        <taxon>Romboutsia</taxon>
    </lineage>
</organism>
<dbReference type="Pfam" id="PF09997">
    <property type="entry name" value="DUF2238"/>
    <property type="match status" value="1"/>
</dbReference>
<proteinExistence type="predicted"/>
<dbReference type="KEGG" id="ril:CRIB_686"/>
<dbReference type="RefSeq" id="WP_180703152.1">
    <property type="nucleotide sequence ID" value="NZ_CAONDH010000033.1"/>
</dbReference>
<accession>A0A1V1HZY4</accession>
<keyword evidence="1" id="KW-0472">Membrane</keyword>
<dbReference type="AlphaFoldDB" id="A0A1V1HZY4"/>
<reference evidence="2 3" key="1">
    <citation type="submission" date="2014-04" db="EMBL/GenBank/DDBJ databases">
        <authorList>
            <person name="Hornung B.V."/>
        </authorList>
    </citation>
    <scope>NUCLEOTIDE SEQUENCE [LARGE SCALE GENOMIC DNA]</scope>
    <source>
        <strain evidence="2 3">CRIB</strain>
    </source>
</reference>
<feature type="transmembrane region" description="Helical" evidence="1">
    <location>
        <begin position="64"/>
        <end position="82"/>
    </location>
</feature>
<dbReference type="InterPro" id="IPR014509">
    <property type="entry name" value="YjdF-like"/>
</dbReference>